<evidence type="ECO:0000259" key="1">
    <source>
        <dbReference type="Pfam" id="PF07700"/>
    </source>
</evidence>
<dbReference type="EMBL" id="NHSD01000216">
    <property type="protein sequence ID" value="MBK5927180.1"/>
    <property type="molecule type" value="Genomic_DNA"/>
</dbReference>
<dbReference type="AlphaFoldDB" id="A0A934WGZ8"/>
<dbReference type="InterPro" id="IPR011644">
    <property type="entry name" value="Heme_NO-bd"/>
</dbReference>
<reference evidence="2" key="1">
    <citation type="submission" date="2017-05" db="EMBL/GenBank/DDBJ databases">
        <authorList>
            <person name="Imhoff J.F."/>
            <person name="Rahn T."/>
            <person name="Kuenzel S."/>
            <person name="Neulinger S.C."/>
        </authorList>
    </citation>
    <scope>NUCLEOTIDE SEQUENCE</scope>
    <source>
        <strain evidence="2">LMG 28126</strain>
    </source>
</reference>
<dbReference type="SUPFAM" id="SSF111126">
    <property type="entry name" value="Ligand-binding domain in the NO signalling and Golgi transport"/>
    <property type="match status" value="1"/>
</dbReference>
<protein>
    <recommendedName>
        <fullName evidence="1">Heme NO-binding domain-containing protein</fullName>
    </recommendedName>
</protein>
<evidence type="ECO:0000313" key="2">
    <source>
        <dbReference type="EMBL" id="MBK5927180.1"/>
    </source>
</evidence>
<comment type="caution">
    <text evidence="2">The sequence shown here is derived from an EMBL/GenBank/DDBJ whole genome shotgun (WGS) entry which is preliminary data.</text>
</comment>
<feature type="domain" description="Heme NO-binding" evidence="1">
    <location>
        <begin position="3"/>
        <end position="76"/>
    </location>
</feature>
<reference evidence="2" key="2">
    <citation type="journal article" date="2020" name="Microorganisms">
        <title>Osmotic Adaptation and Compatible Solute Biosynthesis of Phototrophic Bacteria as Revealed from Genome Analyses.</title>
        <authorList>
            <person name="Imhoff J.F."/>
            <person name="Rahn T."/>
            <person name="Kunzel S."/>
            <person name="Keller A."/>
            <person name="Neulinger S.C."/>
        </authorList>
    </citation>
    <scope>NUCLEOTIDE SEQUENCE</scope>
    <source>
        <strain evidence="2">LMG 28126</strain>
    </source>
</reference>
<gene>
    <name evidence="2" type="ORF">CCR87_07475</name>
</gene>
<dbReference type="InterPro" id="IPR038158">
    <property type="entry name" value="H-NOX_domain_sf"/>
</dbReference>
<sequence>MRRLLRFGGVEFLDFLHSLDDLPGRCRLAVPDLDMPQLELEESGSGRCVLTVRGPWPQYGPVMVGVLRAMADDYGALVLLEVISPARDGAARIAIDLFDPCHTPGRQFDLSAGG</sequence>
<dbReference type="GO" id="GO:0020037">
    <property type="term" value="F:heme binding"/>
    <property type="evidence" value="ECO:0007669"/>
    <property type="project" value="InterPro"/>
</dbReference>
<dbReference type="Proteomes" id="UP000706333">
    <property type="component" value="Unassembled WGS sequence"/>
</dbReference>
<accession>A0A934WGZ8</accession>
<dbReference type="Pfam" id="PF07700">
    <property type="entry name" value="HNOB"/>
    <property type="match status" value="1"/>
</dbReference>
<dbReference type="InterPro" id="IPR024096">
    <property type="entry name" value="NO_sig/Golgi_transp_ligand-bd"/>
</dbReference>
<organism evidence="2 3">
    <name type="scientific">Rhodobaculum claviforme</name>
    <dbReference type="NCBI Taxonomy" id="1549854"/>
    <lineage>
        <taxon>Bacteria</taxon>
        <taxon>Pseudomonadati</taxon>
        <taxon>Pseudomonadota</taxon>
        <taxon>Alphaproteobacteria</taxon>
        <taxon>Rhodobacterales</taxon>
        <taxon>Paracoccaceae</taxon>
        <taxon>Rhodobaculum</taxon>
    </lineage>
</organism>
<evidence type="ECO:0000313" key="3">
    <source>
        <dbReference type="Proteomes" id="UP000706333"/>
    </source>
</evidence>
<keyword evidence="3" id="KW-1185">Reference proteome</keyword>
<proteinExistence type="predicted"/>
<name>A0A934WGZ8_9RHOB</name>
<dbReference type="Gene3D" id="3.90.1520.10">
    <property type="entry name" value="H-NOX domain"/>
    <property type="match status" value="1"/>
</dbReference>